<name>A0ABY6MI18_9BACT</name>
<keyword evidence="2" id="KW-1185">Reference proteome</keyword>
<proteinExistence type="predicted"/>
<gene>
    <name evidence="1" type="ORF">OM944_02865</name>
</gene>
<protein>
    <submittedName>
        <fullName evidence="1">Uncharacterized protein</fullName>
    </submittedName>
</protein>
<sequence length="90" mass="10581">MDKLEKLDLMDKILREFDDLKHSQTSVLNKISKIEVDNINLGVKLLEEKLPKMWQNVNNNLVLVIELEQEFKAYRDKFYSDNNLGTVQEG</sequence>
<evidence type="ECO:0000313" key="1">
    <source>
        <dbReference type="EMBL" id="UZD23435.1"/>
    </source>
</evidence>
<dbReference type="EMBL" id="CP110226">
    <property type="protein sequence ID" value="UZD23435.1"/>
    <property type="molecule type" value="Genomic_DNA"/>
</dbReference>
<dbReference type="Proteomes" id="UP001163156">
    <property type="component" value="Chromosome"/>
</dbReference>
<organism evidence="1 2">
    <name type="scientific">Algoriphagus halophytocola</name>
    <dbReference type="NCBI Taxonomy" id="2991499"/>
    <lineage>
        <taxon>Bacteria</taxon>
        <taxon>Pseudomonadati</taxon>
        <taxon>Bacteroidota</taxon>
        <taxon>Cytophagia</taxon>
        <taxon>Cytophagales</taxon>
        <taxon>Cyclobacteriaceae</taxon>
        <taxon>Algoriphagus</taxon>
    </lineage>
</organism>
<accession>A0ABY6MI18</accession>
<reference evidence="1" key="1">
    <citation type="submission" date="2022-10" db="EMBL/GenBank/DDBJ databases">
        <title>Algoriphagus sp. a novel bacteria isolate from halophytes salicornia europaea.</title>
        <authorList>
            <person name="Peng Y."/>
            <person name="Jiang L."/>
            <person name="Lee J."/>
        </authorList>
    </citation>
    <scope>NUCLEOTIDE SEQUENCE</scope>
    <source>
        <strain evidence="1">TR-M5</strain>
    </source>
</reference>
<dbReference type="RefSeq" id="WP_264809977.1">
    <property type="nucleotide sequence ID" value="NZ_CP110226.1"/>
</dbReference>
<evidence type="ECO:0000313" key="2">
    <source>
        <dbReference type="Proteomes" id="UP001163156"/>
    </source>
</evidence>